<accession>A0A1G4GSY6</accession>
<feature type="region of interest" description="Disordered" evidence="2">
    <location>
        <begin position="457"/>
        <end position="490"/>
    </location>
</feature>
<dbReference type="EMBL" id="LT615242">
    <property type="protein sequence ID" value="SCO65714.1"/>
    <property type="molecule type" value="Genomic_DNA"/>
</dbReference>
<protein>
    <submittedName>
        <fullName evidence="3">Uncharacterized protein</fullName>
    </submittedName>
</protein>
<gene>
    <name evidence="3" type="ORF">PVT01_040023300</name>
</gene>
<dbReference type="VEuPathDB" id="PlasmoDB:PVPAM_040031700"/>
<keyword evidence="1" id="KW-0175">Coiled coil</keyword>
<dbReference type="AlphaFoldDB" id="A0A1G4GSY6"/>
<dbReference type="VEuPathDB" id="PlasmoDB:PVX_003645"/>
<feature type="compositionally biased region" description="Low complexity" evidence="2">
    <location>
        <begin position="462"/>
        <end position="490"/>
    </location>
</feature>
<feature type="compositionally biased region" description="Basic and acidic residues" evidence="2">
    <location>
        <begin position="138"/>
        <end position="156"/>
    </location>
</feature>
<feature type="coiled-coil region" evidence="1">
    <location>
        <begin position="257"/>
        <end position="431"/>
    </location>
</feature>
<dbReference type="VEuPathDB" id="PlasmoDB:PVW1_040027300"/>
<organism evidence="3 4">
    <name type="scientific">Plasmodium vivax</name>
    <name type="common">malaria parasite P. vivax</name>
    <dbReference type="NCBI Taxonomy" id="5855"/>
    <lineage>
        <taxon>Eukaryota</taxon>
        <taxon>Sar</taxon>
        <taxon>Alveolata</taxon>
        <taxon>Apicomplexa</taxon>
        <taxon>Aconoidasida</taxon>
        <taxon>Haemosporida</taxon>
        <taxon>Plasmodiidae</taxon>
        <taxon>Plasmodium</taxon>
        <taxon>Plasmodium (Plasmodium)</taxon>
    </lineage>
</organism>
<sequence length="635" mass="71293">MHEGDPFGEKYAERREGKWERVAPLLLSNTKERSKKGEEKNITQINLEKCEQASILLDNLSTFEEMGTIEEGRCYKATPVDHLPLFNWQMRKVKEKSPLRGEITEEDLISNLYRYVGVPGADKGVVSGGVPYARGVPRRGERVSYSPHEGDGQKGEDGEDGVDIVDSEDSQAGPSRRHSPRADSTAAQRREDILAAGAEAVNNHQAKKRTNGNKYVFNLRTARKELVKDKKGSCSSGERIITYVKKSDRDAMDYRTEKKMKEQTRMHEEEKEKMKNKFEEMIKDLTEKYQVQEEKKKKLISSIYSKYMNMRNEFTKMKSINENVKSVNEKYKEEVNRLTANPVERTLLDSYKSKLDDYIALANCKGNKIQQLEREVQSVRTSADLLSKKNATLVEEKKRLLKGSDNLKRDNVKLQTELERARRENQQLRDELFYKDMKVNYLVSILNVVDETILGDGGGGAAQRRTTTQRGATQRGATQRRTTAQKGTTAQGAIQKMNKKILIKSIVQKIKDINRKIQKEEETAGRLPINVGAVEGETCGEAITRNGNQEGVTKQSESRQMLEAYFDSDHFTLNESAREASTGENAHAAFFVNGANAGGKPFNELADQQAQVGHNPSAAVAVTGADGAEGSHGAV</sequence>
<dbReference type="VEuPathDB" id="PlasmoDB:PVP01_0420800"/>
<feature type="region of interest" description="Disordered" evidence="2">
    <location>
        <begin position="126"/>
        <end position="188"/>
    </location>
</feature>
<evidence type="ECO:0000256" key="2">
    <source>
        <dbReference type="SAM" id="MobiDB-lite"/>
    </source>
</evidence>
<evidence type="ECO:0000256" key="1">
    <source>
        <dbReference type="SAM" id="Coils"/>
    </source>
</evidence>
<proteinExistence type="predicted"/>
<feature type="compositionally biased region" description="Acidic residues" evidence="2">
    <location>
        <begin position="157"/>
        <end position="169"/>
    </location>
</feature>
<reference evidence="3 4" key="1">
    <citation type="submission" date="2016-07" db="EMBL/GenBank/DDBJ databases">
        <authorList>
            <consortium name="Pathogen Informatics"/>
        </authorList>
    </citation>
    <scope>NUCLEOTIDE SEQUENCE [LARGE SCALE GENOMIC DNA]</scope>
</reference>
<name>A0A1G4GSY6_PLAVI</name>
<evidence type="ECO:0000313" key="3">
    <source>
        <dbReference type="EMBL" id="SCO65714.1"/>
    </source>
</evidence>
<dbReference type="eggNOG" id="ENOG502R00W">
    <property type="taxonomic scope" value="Eukaryota"/>
</dbReference>
<evidence type="ECO:0000313" key="4">
    <source>
        <dbReference type="Proteomes" id="UP000196402"/>
    </source>
</evidence>
<dbReference type="Proteomes" id="UP000196402">
    <property type="component" value="Chromosome 4"/>
</dbReference>